<evidence type="ECO:0000259" key="5">
    <source>
        <dbReference type="PROSITE" id="PS51352"/>
    </source>
</evidence>
<evidence type="ECO:0000256" key="2">
    <source>
        <dbReference type="ARBA" id="ARBA00022748"/>
    </source>
</evidence>
<evidence type="ECO:0000313" key="6">
    <source>
        <dbReference type="EMBL" id="EIJ40258.1"/>
    </source>
</evidence>
<evidence type="ECO:0000256" key="3">
    <source>
        <dbReference type="ARBA" id="ARBA00023157"/>
    </source>
</evidence>
<dbReference type="AlphaFoldDB" id="I3C9G5"/>
<evidence type="ECO:0000256" key="1">
    <source>
        <dbReference type="ARBA" id="ARBA00004196"/>
    </source>
</evidence>
<keyword evidence="7" id="KW-1185">Reference proteome</keyword>
<dbReference type="STRING" id="926559.JoomaDRAFT_3313"/>
<dbReference type="InterPro" id="IPR013766">
    <property type="entry name" value="Thioredoxin_domain"/>
</dbReference>
<dbReference type="PANTHER" id="PTHR42852">
    <property type="entry name" value="THIOL:DISULFIDE INTERCHANGE PROTEIN DSBE"/>
    <property type="match status" value="1"/>
</dbReference>
<dbReference type="Gene3D" id="3.40.30.10">
    <property type="entry name" value="Glutaredoxin"/>
    <property type="match status" value="1"/>
</dbReference>
<keyword evidence="6" id="KW-0413">Isomerase</keyword>
<dbReference type="RefSeq" id="WP_008614418.1">
    <property type="nucleotide sequence ID" value="NZ_JH651379.1"/>
</dbReference>
<dbReference type="PANTHER" id="PTHR42852:SF6">
    <property type="entry name" value="THIOL:DISULFIDE INTERCHANGE PROTEIN DSBE"/>
    <property type="match status" value="1"/>
</dbReference>
<accession>I3C9G5</accession>
<name>I3C9G5_9FLAO</name>
<keyword evidence="2" id="KW-0201">Cytochrome c-type biogenesis</keyword>
<dbReference type="Pfam" id="PF13905">
    <property type="entry name" value="Thioredoxin_8"/>
    <property type="match status" value="1"/>
</dbReference>
<keyword evidence="4" id="KW-0676">Redox-active center</keyword>
<dbReference type="InterPro" id="IPR012336">
    <property type="entry name" value="Thioredoxin-like_fold"/>
</dbReference>
<comment type="subcellular location">
    <subcellularLocation>
        <location evidence="1">Cell envelope</location>
    </subcellularLocation>
</comment>
<dbReference type="PROSITE" id="PS51352">
    <property type="entry name" value="THIOREDOXIN_2"/>
    <property type="match status" value="1"/>
</dbReference>
<dbReference type="GO" id="GO:0016853">
    <property type="term" value="F:isomerase activity"/>
    <property type="evidence" value="ECO:0007669"/>
    <property type="project" value="UniProtKB-KW"/>
</dbReference>
<dbReference type="SUPFAM" id="SSF52833">
    <property type="entry name" value="Thioredoxin-like"/>
    <property type="match status" value="1"/>
</dbReference>
<reference evidence="6 7" key="1">
    <citation type="submission" date="2012-02" db="EMBL/GenBank/DDBJ databases">
        <title>Improved High-Quality Draft genome of Joostella marina DSM 19592.</title>
        <authorList>
            <consortium name="US DOE Joint Genome Institute (JGI-PGF)"/>
            <person name="Lucas S."/>
            <person name="Copeland A."/>
            <person name="Lapidus A."/>
            <person name="Bruce D."/>
            <person name="Goodwin L."/>
            <person name="Pitluck S."/>
            <person name="Peters L."/>
            <person name="Chertkov O."/>
            <person name="Ovchinnikova G."/>
            <person name="Kyrpides N."/>
            <person name="Mavromatis K."/>
            <person name="Detter J.C."/>
            <person name="Han C."/>
            <person name="Land M."/>
            <person name="Hauser L."/>
            <person name="Markowitz V."/>
            <person name="Cheng J.-F."/>
            <person name="Hugenholtz P."/>
            <person name="Woyke T."/>
            <person name="Wu D."/>
            <person name="Tindall B."/>
            <person name="Brambilla E."/>
            <person name="Klenk H.-P."/>
            <person name="Eisen J.A."/>
        </authorList>
    </citation>
    <scope>NUCLEOTIDE SEQUENCE [LARGE SCALE GENOMIC DNA]</scope>
    <source>
        <strain evidence="6 7">DSM 19592</strain>
    </source>
</reference>
<gene>
    <name evidence="6" type="ORF">JoomaDRAFT_3313</name>
</gene>
<organism evidence="6 7">
    <name type="scientific">Galbibacter orientalis DSM 19592</name>
    <dbReference type="NCBI Taxonomy" id="926559"/>
    <lineage>
        <taxon>Bacteria</taxon>
        <taxon>Pseudomonadati</taxon>
        <taxon>Bacteroidota</taxon>
        <taxon>Flavobacteriia</taxon>
        <taxon>Flavobacteriales</taxon>
        <taxon>Flavobacteriaceae</taxon>
        <taxon>Galbibacter</taxon>
    </lineage>
</organism>
<dbReference type="Proteomes" id="UP000004690">
    <property type="component" value="Unassembled WGS sequence"/>
</dbReference>
<sequence>MKLLTLIFLFFIIIGCKDTDDIKTTKKNKGKINFTFLGEIKDTLIIPNIKYAQYSPVITFITKENPYIDQVIVMDSNTKLDSLEINFDEIILRHQYRLENIYYLFNSGDSIIYTSIKNDFPKYHVYNKEKNKKYMDNDYAILKEKVLGKIKPRDFMFFEFSEISPSKENPDDMVMKYLTRLNSQYNLESKFLDSLYHKNMLSEAFYILQTQKIRFDLYNFSISTYEGDEYYIDNKDLLLNELQNDSLVKYYFFKEFLQRVSFLEYSKGGEIKEHDVLEQYNHVKKSELFLPQSKRYLMHNLLKQIANEKSTLDFESKFQEFSLLKESEVLISDIKERYLTDFSTIKKATDSVYLITTDKIKTNLKRLIEVHKEKVIYIDFWASWCAPCRAAMPASKKLQEKYKDKEVVFIYISIDRNFNDWINASKEEGLLLNKNSILGVNYPSAKFYKELKLKSIPRYILYDKKGNLVHQNAPEPSSGIEITELLDKYLLK</sequence>
<dbReference type="InterPro" id="IPR036249">
    <property type="entry name" value="Thioredoxin-like_sf"/>
</dbReference>
<dbReference type="PROSITE" id="PS51257">
    <property type="entry name" value="PROKAR_LIPOPROTEIN"/>
    <property type="match status" value="1"/>
</dbReference>
<dbReference type="OrthoDB" id="1098640at2"/>
<dbReference type="GO" id="GO:0017004">
    <property type="term" value="P:cytochrome complex assembly"/>
    <property type="evidence" value="ECO:0007669"/>
    <property type="project" value="UniProtKB-KW"/>
</dbReference>
<dbReference type="GO" id="GO:0030313">
    <property type="term" value="C:cell envelope"/>
    <property type="evidence" value="ECO:0007669"/>
    <property type="project" value="UniProtKB-SubCell"/>
</dbReference>
<evidence type="ECO:0000256" key="4">
    <source>
        <dbReference type="ARBA" id="ARBA00023284"/>
    </source>
</evidence>
<evidence type="ECO:0000313" key="7">
    <source>
        <dbReference type="Proteomes" id="UP000004690"/>
    </source>
</evidence>
<dbReference type="eggNOG" id="COG0526">
    <property type="taxonomic scope" value="Bacteria"/>
</dbReference>
<protein>
    <submittedName>
        <fullName evidence="6">Thiol-disulfide isomerase-like thioredoxin</fullName>
    </submittedName>
</protein>
<dbReference type="HOGENOM" id="CLU_552823_0_0_10"/>
<feature type="domain" description="Thioredoxin" evidence="5">
    <location>
        <begin position="342"/>
        <end position="491"/>
    </location>
</feature>
<dbReference type="CDD" id="cd02966">
    <property type="entry name" value="TlpA_like_family"/>
    <property type="match status" value="1"/>
</dbReference>
<keyword evidence="3" id="KW-1015">Disulfide bond</keyword>
<proteinExistence type="predicted"/>
<dbReference type="InterPro" id="IPR050553">
    <property type="entry name" value="Thioredoxin_ResA/DsbE_sf"/>
</dbReference>
<dbReference type="EMBL" id="JH651379">
    <property type="protein sequence ID" value="EIJ40258.1"/>
    <property type="molecule type" value="Genomic_DNA"/>
</dbReference>